<dbReference type="GO" id="GO:0016020">
    <property type="term" value="C:membrane"/>
    <property type="evidence" value="ECO:0007669"/>
    <property type="project" value="UniProtKB-SubCell"/>
</dbReference>
<evidence type="ECO:0000256" key="4">
    <source>
        <dbReference type="ARBA" id="ARBA00022989"/>
    </source>
</evidence>
<evidence type="ECO:0000256" key="5">
    <source>
        <dbReference type="ARBA" id="ARBA00023136"/>
    </source>
</evidence>
<feature type="transmembrane region" description="Helical" evidence="6">
    <location>
        <begin position="28"/>
        <end position="48"/>
    </location>
</feature>
<evidence type="ECO:0000256" key="2">
    <source>
        <dbReference type="ARBA" id="ARBA00007322"/>
    </source>
</evidence>
<sequence length="268" mass="29938">MSSAAPPNNAAEQPLMVRLQALAQTLQFAWFVGHLTLLITTLRYTIAILKFSANTTGANIAYRLAFLSAAATYGIVVYKAYRARFRAGTMPTGQQGVVKILGDENVQYLLMAFCWLYSTPVYFALFPFAVYSTFHFLSYLRSNLLPVIAPTTSAEAISRFVKKNYDTSMHLVANLEILLWARVFLYALFFQNSWILLAIYTLFLRARYAQSAFIRDAMRGIEMRGDAVIGEPTIPEGVKNAWNVAKTAIKRFGEVSNIQGAPAAQKTQ</sequence>
<dbReference type="GO" id="GO:0071786">
    <property type="term" value="P:endoplasmic reticulum tubular network organization"/>
    <property type="evidence" value="ECO:0007669"/>
    <property type="project" value="TreeGrafter"/>
</dbReference>
<feature type="transmembrane region" description="Helical" evidence="6">
    <location>
        <begin position="60"/>
        <end position="81"/>
    </location>
</feature>
<comment type="similarity">
    <text evidence="2">Belongs to the PER33/POM33 family.</text>
</comment>
<reference evidence="7 8" key="1">
    <citation type="journal article" date="2013" name="PLoS Genet.">
        <title>The genome and development-dependent transcriptomes of Pyronema confluens: a window into fungal evolution.</title>
        <authorList>
            <person name="Traeger S."/>
            <person name="Altegoer F."/>
            <person name="Freitag M."/>
            <person name="Gabaldon T."/>
            <person name="Kempken F."/>
            <person name="Kumar A."/>
            <person name="Marcet-Houben M."/>
            <person name="Poggeler S."/>
            <person name="Stajich J.E."/>
            <person name="Nowrousian M."/>
        </authorList>
    </citation>
    <scope>NUCLEOTIDE SEQUENCE [LARGE SCALE GENOMIC DNA]</scope>
    <source>
        <strain evidence="8">CBS 100304</strain>
        <tissue evidence="7">Vegetative mycelium</tissue>
    </source>
</reference>
<feature type="transmembrane region" description="Helical" evidence="6">
    <location>
        <begin position="177"/>
        <end position="203"/>
    </location>
</feature>
<dbReference type="Pfam" id="PF03661">
    <property type="entry name" value="TMEM33_Pom33"/>
    <property type="match status" value="1"/>
</dbReference>
<feature type="transmembrane region" description="Helical" evidence="6">
    <location>
        <begin position="108"/>
        <end position="131"/>
    </location>
</feature>
<gene>
    <name evidence="7" type="ORF">PCON_07187</name>
</gene>
<evidence type="ECO:0000256" key="3">
    <source>
        <dbReference type="ARBA" id="ARBA00022692"/>
    </source>
</evidence>
<proteinExistence type="inferred from homology"/>
<accession>U4LBD0</accession>
<dbReference type="InterPro" id="IPR005344">
    <property type="entry name" value="TMEM33/Pom33"/>
</dbReference>
<keyword evidence="5 6" id="KW-0472">Membrane</keyword>
<organism evidence="7 8">
    <name type="scientific">Pyronema omphalodes (strain CBS 100304)</name>
    <name type="common">Pyronema confluens</name>
    <dbReference type="NCBI Taxonomy" id="1076935"/>
    <lineage>
        <taxon>Eukaryota</taxon>
        <taxon>Fungi</taxon>
        <taxon>Dikarya</taxon>
        <taxon>Ascomycota</taxon>
        <taxon>Pezizomycotina</taxon>
        <taxon>Pezizomycetes</taxon>
        <taxon>Pezizales</taxon>
        <taxon>Pyronemataceae</taxon>
        <taxon>Pyronema</taxon>
    </lineage>
</organism>
<dbReference type="OrthoDB" id="5581259at2759"/>
<dbReference type="InterPro" id="IPR051645">
    <property type="entry name" value="PER33/POM33_regulator"/>
</dbReference>
<name>U4LBD0_PYROM</name>
<dbReference type="PANTHER" id="PTHR12703">
    <property type="entry name" value="TRANSMEMBRANE PROTEIN 33"/>
    <property type="match status" value="1"/>
</dbReference>
<protein>
    <submittedName>
        <fullName evidence="7">Similar to Pore membrane protein of 33 kDa acc. no. Q12164</fullName>
    </submittedName>
</protein>
<keyword evidence="4 6" id="KW-1133">Transmembrane helix</keyword>
<keyword evidence="3 6" id="KW-0812">Transmembrane</keyword>
<keyword evidence="8" id="KW-1185">Reference proteome</keyword>
<dbReference type="GO" id="GO:0005783">
    <property type="term" value="C:endoplasmic reticulum"/>
    <property type="evidence" value="ECO:0007669"/>
    <property type="project" value="TreeGrafter"/>
</dbReference>
<dbReference type="OMA" id="NVQYLIM"/>
<evidence type="ECO:0000313" key="8">
    <source>
        <dbReference type="Proteomes" id="UP000018144"/>
    </source>
</evidence>
<dbReference type="eggNOG" id="KOG4002">
    <property type="taxonomic scope" value="Eukaryota"/>
</dbReference>
<dbReference type="GO" id="GO:0061024">
    <property type="term" value="P:membrane organization"/>
    <property type="evidence" value="ECO:0007669"/>
    <property type="project" value="TreeGrafter"/>
</dbReference>
<dbReference type="Proteomes" id="UP000018144">
    <property type="component" value="Unassembled WGS sequence"/>
</dbReference>
<evidence type="ECO:0000256" key="1">
    <source>
        <dbReference type="ARBA" id="ARBA00004141"/>
    </source>
</evidence>
<dbReference type="STRING" id="1076935.U4LBD0"/>
<comment type="subcellular location">
    <subcellularLocation>
        <location evidence="1">Membrane</location>
        <topology evidence="1">Multi-pass membrane protein</topology>
    </subcellularLocation>
</comment>
<dbReference type="PANTHER" id="PTHR12703:SF4">
    <property type="entry name" value="TRANSMEMBRANE PROTEIN 33"/>
    <property type="match status" value="1"/>
</dbReference>
<dbReference type="AlphaFoldDB" id="U4LBD0"/>
<evidence type="ECO:0000313" key="7">
    <source>
        <dbReference type="EMBL" id="CCX07598.1"/>
    </source>
</evidence>
<evidence type="ECO:0000256" key="6">
    <source>
        <dbReference type="SAM" id="Phobius"/>
    </source>
</evidence>
<dbReference type="EMBL" id="HF935357">
    <property type="protein sequence ID" value="CCX07598.1"/>
    <property type="molecule type" value="Genomic_DNA"/>
</dbReference>